<dbReference type="GO" id="GO:0016020">
    <property type="term" value="C:membrane"/>
    <property type="evidence" value="ECO:0007669"/>
    <property type="project" value="UniProtKB-SubCell"/>
</dbReference>
<gene>
    <name evidence="7" type="ORF">MS3_00009259</name>
</gene>
<dbReference type="KEGG" id="shx:MS3_00009259"/>
<dbReference type="GeneID" id="24593820"/>
<accession>A0A6A5DF54</accession>
<dbReference type="AlphaFoldDB" id="A0A6A5DF54"/>
<evidence type="ECO:0000256" key="4">
    <source>
        <dbReference type="ARBA" id="ARBA00022989"/>
    </source>
</evidence>
<evidence type="ECO:0000313" key="7">
    <source>
        <dbReference type="EMBL" id="KAH9580692.1"/>
    </source>
</evidence>
<reference evidence="7" key="2">
    <citation type="journal article" date="2019" name="Gigascience">
        <title>High-quality Schistosoma haematobium genome achieved by single-molecule and long-range sequencing.</title>
        <authorList>
            <person name="Stroehlein A.J."/>
            <person name="Korhonen P.K."/>
            <person name="Chong T.M."/>
            <person name="Lim Y.L."/>
            <person name="Chan K.G."/>
            <person name="Webster B."/>
            <person name="Rollinson D."/>
            <person name="Brindley P.J."/>
            <person name="Gasser R.B."/>
            <person name="Young N.D."/>
        </authorList>
    </citation>
    <scope>NUCLEOTIDE SEQUENCE</scope>
</reference>
<evidence type="ECO:0000256" key="6">
    <source>
        <dbReference type="SAM" id="MobiDB-lite"/>
    </source>
</evidence>
<keyword evidence="8" id="KW-1185">Reference proteome</keyword>
<keyword evidence="5" id="KW-0472">Membrane</keyword>
<comment type="subcellular location">
    <subcellularLocation>
        <location evidence="1">Membrane</location>
        <topology evidence="1">Single-pass membrane protein</topology>
    </subcellularLocation>
</comment>
<dbReference type="CTD" id="24593820"/>
<sequence length="257" mass="29350">MLMWPLILQLIRTNVRYVALPFAVIVGSIGFKAESWFRSQEAISSSMHNPKQTTSEARRKRQLTKDLNIALNDLSVNSESELRYHSDPIFNKNKLLFLRLETVSQLRRNGKLQPEEIQLRKKQPLFMKKVKEGYSRVATGFYSEPYLITSLATVLHHLSNPSQGIEKDQQKPALCNFFIPQHHPVAASANNARRGILRDDIIPRTCPSHRSRCFKTVTPIELSSPHPSRSARTATRIQPLPGDSLTTFSHHECCLRN</sequence>
<evidence type="ECO:0000256" key="2">
    <source>
        <dbReference type="ARBA" id="ARBA00007304"/>
    </source>
</evidence>
<comment type="similarity">
    <text evidence="2">Belongs to the SMIM12 family.</text>
</comment>
<dbReference type="InterPro" id="IPR031933">
    <property type="entry name" value="UPF0767"/>
</dbReference>
<reference evidence="7" key="1">
    <citation type="journal article" date="2012" name="Nat. Genet.">
        <title>Whole-genome sequence of Schistosoma haematobium.</title>
        <authorList>
            <person name="Young N.D."/>
            <person name="Jex A.R."/>
            <person name="Li B."/>
            <person name="Liu S."/>
            <person name="Yang L."/>
            <person name="Xiong Z."/>
            <person name="Li Y."/>
            <person name="Cantacessi C."/>
            <person name="Hall R.S."/>
            <person name="Xu X."/>
            <person name="Chen F."/>
            <person name="Wu X."/>
            <person name="Zerlotini A."/>
            <person name="Oliveira G."/>
            <person name="Hofmann A."/>
            <person name="Zhang G."/>
            <person name="Fang X."/>
            <person name="Kang Y."/>
            <person name="Campbell B.E."/>
            <person name="Loukas A."/>
            <person name="Ranganathan S."/>
            <person name="Rollinson D."/>
            <person name="Rinaldi G."/>
            <person name="Brindley P.J."/>
            <person name="Yang H."/>
            <person name="Wang J."/>
            <person name="Wang J."/>
            <person name="Gasser R.B."/>
        </authorList>
    </citation>
    <scope>NUCLEOTIDE SEQUENCE</scope>
</reference>
<comment type="caution">
    <text evidence="7">The sequence shown here is derived from an EMBL/GenBank/DDBJ whole genome shotgun (WGS) entry which is preliminary data.</text>
</comment>
<protein>
    <submittedName>
        <fullName evidence="7">Uncharacterized protein</fullName>
    </submittedName>
</protein>
<reference evidence="7" key="4">
    <citation type="journal article" date="2022" name="PLoS Pathog.">
        <title>Chromosome-level genome of Schistosoma haematobium underpins genome-wide explorations of molecular variation.</title>
        <authorList>
            <person name="Stroehlein A.J."/>
            <person name="Korhonen P.K."/>
            <person name="Lee V.V."/>
            <person name="Ralph S.A."/>
            <person name="Mentink-Kane M."/>
            <person name="You H."/>
            <person name="McManus D.P."/>
            <person name="Tchuente L.T."/>
            <person name="Stothard J.R."/>
            <person name="Kaur P."/>
            <person name="Dudchenko O."/>
            <person name="Aiden E.L."/>
            <person name="Yang B."/>
            <person name="Yang H."/>
            <person name="Emery A.M."/>
            <person name="Webster B.L."/>
            <person name="Brindley P.J."/>
            <person name="Rollinson D."/>
            <person name="Chang B.C.H."/>
            <person name="Gasser R.B."/>
            <person name="Young N.D."/>
        </authorList>
    </citation>
    <scope>NUCLEOTIDE SEQUENCE</scope>
</reference>
<dbReference type="Pfam" id="PF15990">
    <property type="entry name" value="UPF0767"/>
    <property type="match status" value="1"/>
</dbReference>
<evidence type="ECO:0000256" key="1">
    <source>
        <dbReference type="ARBA" id="ARBA00004167"/>
    </source>
</evidence>
<dbReference type="Proteomes" id="UP000471633">
    <property type="component" value="Unassembled WGS sequence"/>
</dbReference>
<reference evidence="7" key="3">
    <citation type="submission" date="2021-06" db="EMBL/GenBank/DDBJ databases">
        <title>Chromosome-level genome assembly for S. haematobium.</title>
        <authorList>
            <person name="Stroehlein A.J."/>
        </authorList>
    </citation>
    <scope>NUCLEOTIDE SEQUENCE</scope>
</reference>
<feature type="compositionally biased region" description="Polar residues" evidence="6">
    <location>
        <begin position="225"/>
        <end position="236"/>
    </location>
</feature>
<keyword evidence="4" id="KW-1133">Transmembrane helix</keyword>
<dbReference type="RefSeq" id="XP_012797820.2">
    <property type="nucleotide sequence ID" value="XM_012942366.2"/>
</dbReference>
<evidence type="ECO:0000256" key="3">
    <source>
        <dbReference type="ARBA" id="ARBA00022692"/>
    </source>
</evidence>
<dbReference type="EMBL" id="AMPZ03000007">
    <property type="protein sequence ID" value="KAH9580692.1"/>
    <property type="molecule type" value="Genomic_DNA"/>
</dbReference>
<organism evidence="7 8">
    <name type="scientific">Schistosoma haematobium</name>
    <name type="common">Blood fluke</name>
    <dbReference type="NCBI Taxonomy" id="6185"/>
    <lineage>
        <taxon>Eukaryota</taxon>
        <taxon>Metazoa</taxon>
        <taxon>Spiralia</taxon>
        <taxon>Lophotrochozoa</taxon>
        <taxon>Platyhelminthes</taxon>
        <taxon>Trematoda</taxon>
        <taxon>Digenea</taxon>
        <taxon>Strigeidida</taxon>
        <taxon>Schistosomatoidea</taxon>
        <taxon>Schistosomatidae</taxon>
        <taxon>Schistosoma</taxon>
    </lineage>
</organism>
<keyword evidence="3" id="KW-0812">Transmembrane</keyword>
<proteinExistence type="inferred from homology"/>
<evidence type="ECO:0000256" key="5">
    <source>
        <dbReference type="ARBA" id="ARBA00023136"/>
    </source>
</evidence>
<feature type="region of interest" description="Disordered" evidence="6">
    <location>
        <begin position="222"/>
        <end position="241"/>
    </location>
</feature>
<evidence type="ECO:0000313" key="8">
    <source>
        <dbReference type="Proteomes" id="UP000471633"/>
    </source>
</evidence>
<name>A0A6A5DF54_SCHHA</name>